<keyword evidence="2" id="KW-1185">Reference proteome</keyword>
<accession>A0AAN5D300</accession>
<dbReference type="EMBL" id="BTRK01000005">
    <property type="protein sequence ID" value="GMR54835.1"/>
    <property type="molecule type" value="Genomic_DNA"/>
</dbReference>
<dbReference type="AlphaFoldDB" id="A0AAN5D300"/>
<feature type="non-terminal residue" evidence="1">
    <location>
        <position position="1"/>
    </location>
</feature>
<evidence type="ECO:0000313" key="2">
    <source>
        <dbReference type="Proteomes" id="UP001328107"/>
    </source>
</evidence>
<organism evidence="1 2">
    <name type="scientific">Pristionchus mayeri</name>
    <dbReference type="NCBI Taxonomy" id="1317129"/>
    <lineage>
        <taxon>Eukaryota</taxon>
        <taxon>Metazoa</taxon>
        <taxon>Ecdysozoa</taxon>
        <taxon>Nematoda</taxon>
        <taxon>Chromadorea</taxon>
        <taxon>Rhabditida</taxon>
        <taxon>Rhabditina</taxon>
        <taxon>Diplogasteromorpha</taxon>
        <taxon>Diplogasteroidea</taxon>
        <taxon>Neodiplogasteridae</taxon>
        <taxon>Pristionchus</taxon>
    </lineage>
</organism>
<sequence>AEDNDNTVEELIAELRRQLALRDVEIAEKKEELAKATSTYRTVIALKNREIKDLKEENEVLKN</sequence>
<gene>
    <name evidence="1" type="ORF">PMAYCL1PPCAC_25030</name>
</gene>
<evidence type="ECO:0000313" key="1">
    <source>
        <dbReference type="EMBL" id="GMR54835.1"/>
    </source>
</evidence>
<proteinExistence type="predicted"/>
<comment type="caution">
    <text evidence="1">The sequence shown here is derived from an EMBL/GenBank/DDBJ whole genome shotgun (WGS) entry which is preliminary data.</text>
</comment>
<protein>
    <submittedName>
        <fullName evidence="1">Uncharacterized protein</fullName>
    </submittedName>
</protein>
<name>A0AAN5D300_9BILA</name>
<dbReference type="Proteomes" id="UP001328107">
    <property type="component" value="Unassembled WGS sequence"/>
</dbReference>
<reference evidence="2" key="1">
    <citation type="submission" date="2022-10" db="EMBL/GenBank/DDBJ databases">
        <title>Genome assembly of Pristionchus species.</title>
        <authorList>
            <person name="Yoshida K."/>
            <person name="Sommer R.J."/>
        </authorList>
    </citation>
    <scope>NUCLEOTIDE SEQUENCE [LARGE SCALE GENOMIC DNA]</scope>
    <source>
        <strain evidence="2">RS5460</strain>
    </source>
</reference>